<name>A0A380FIC5_STAGA</name>
<evidence type="ECO:0000313" key="2">
    <source>
        <dbReference type="Proteomes" id="UP000255277"/>
    </source>
</evidence>
<organism evidence="1 2">
    <name type="scientific">Staphylococcus gallinarum</name>
    <dbReference type="NCBI Taxonomy" id="1293"/>
    <lineage>
        <taxon>Bacteria</taxon>
        <taxon>Bacillati</taxon>
        <taxon>Bacillota</taxon>
        <taxon>Bacilli</taxon>
        <taxon>Bacillales</taxon>
        <taxon>Staphylococcaceae</taxon>
        <taxon>Staphylococcus</taxon>
    </lineage>
</organism>
<gene>
    <name evidence="1" type="ORF">NCTC12195_02539</name>
</gene>
<dbReference type="EMBL" id="UHDK01000001">
    <property type="protein sequence ID" value="SUM33086.1"/>
    <property type="molecule type" value="Genomic_DNA"/>
</dbReference>
<dbReference type="Proteomes" id="UP000255277">
    <property type="component" value="Unassembled WGS sequence"/>
</dbReference>
<evidence type="ECO:0000313" key="1">
    <source>
        <dbReference type="EMBL" id="SUM33086.1"/>
    </source>
</evidence>
<accession>A0A380FIC5</accession>
<reference evidence="1 2" key="1">
    <citation type="submission" date="2018-06" db="EMBL/GenBank/DDBJ databases">
        <authorList>
            <consortium name="Pathogen Informatics"/>
            <person name="Doyle S."/>
        </authorList>
    </citation>
    <scope>NUCLEOTIDE SEQUENCE [LARGE SCALE GENOMIC DNA]</scope>
    <source>
        <strain evidence="1 2">NCTC12195</strain>
    </source>
</reference>
<proteinExistence type="predicted"/>
<sequence length="100" mass="12219">MFSKFEHEHNEIEALSSYLVEKDNHRETINDYVERIVKFITDEQLSYIQYEINDLLDKLDIYEADFDHAYLKFQQHREVSEEAKLLNNPDRLFNYLEQKT</sequence>
<dbReference type="AlphaFoldDB" id="A0A380FIC5"/>
<protein>
    <submittedName>
        <fullName evidence="1">Dynamin family protein</fullName>
    </submittedName>
</protein>